<accession>A0A7X4RVE3</accession>
<keyword evidence="2" id="KW-1185">Reference proteome</keyword>
<organism evidence="1 2">
    <name type="scientific">Vibrio eleionomae</name>
    <dbReference type="NCBI Taxonomy" id="2653505"/>
    <lineage>
        <taxon>Bacteria</taxon>
        <taxon>Pseudomonadati</taxon>
        <taxon>Pseudomonadota</taxon>
        <taxon>Gammaproteobacteria</taxon>
        <taxon>Vibrionales</taxon>
        <taxon>Vibrionaceae</taxon>
        <taxon>Vibrio</taxon>
    </lineage>
</organism>
<dbReference type="Proteomes" id="UP000462621">
    <property type="component" value="Unassembled WGS sequence"/>
</dbReference>
<sequence length="223" mass="25227">MTFDTQVYQSAINTIKSARKVADYAQAQGISPINNSSRPTYEHMGAVLADSILQAGLNYATVVKPRIDVILKTHKDKKTVFDLLVLVENDTVSEFLNWSHITKISRFKNLVLFMYNNEVNTSVDLRDRLSTTVFCSELQSLKGIGPKTVDYMKCLVGIDSIAVDRHIRTFAQNAGVEHTDYDFLRDVFCSAADLLSISRRNFDSWVWTTLSKSQSSQQELLLF</sequence>
<evidence type="ECO:0008006" key="3">
    <source>
        <dbReference type="Google" id="ProtNLM"/>
    </source>
</evidence>
<comment type="caution">
    <text evidence="1">The sequence shown here is derived from an EMBL/GenBank/DDBJ whole genome shotgun (WGS) entry which is preliminary data.</text>
</comment>
<proteinExistence type="predicted"/>
<dbReference type="GO" id="GO:0003824">
    <property type="term" value="F:catalytic activity"/>
    <property type="evidence" value="ECO:0007669"/>
    <property type="project" value="InterPro"/>
</dbReference>
<gene>
    <name evidence="1" type="ORF">F9817_13425</name>
</gene>
<dbReference type="InterPro" id="IPR011257">
    <property type="entry name" value="DNA_glycosylase"/>
</dbReference>
<reference evidence="1 2" key="1">
    <citation type="submission" date="2019-10" db="EMBL/GenBank/DDBJ databases">
        <title>Vibrio sp. nov. isolated from a shrimp pond.</title>
        <authorList>
            <person name="Gomez-Gil B."/>
            <person name="Enciso-Ibarra J."/>
            <person name="Enciso-Ibarra K."/>
            <person name="Bolan-Mejia C."/>
        </authorList>
    </citation>
    <scope>NUCLEOTIDE SEQUENCE [LARGE SCALE GENOMIC DNA]</scope>
    <source>
        <strain evidence="1 2">CAIM 722</strain>
    </source>
</reference>
<dbReference type="GO" id="GO:0006281">
    <property type="term" value="P:DNA repair"/>
    <property type="evidence" value="ECO:0007669"/>
    <property type="project" value="InterPro"/>
</dbReference>
<dbReference type="RefSeq" id="WP_161156366.1">
    <property type="nucleotide sequence ID" value="NZ_WEKT01000024.1"/>
</dbReference>
<evidence type="ECO:0000313" key="1">
    <source>
        <dbReference type="EMBL" id="MZI94195.1"/>
    </source>
</evidence>
<name>A0A7X4RVE3_9VIBR</name>
<dbReference type="EMBL" id="WEKT01000024">
    <property type="protein sequence ID" value="MZI94195.1"/>
    <property type="molecule type" value="Genomic_DNA"/>
</dbReference>
<dbReference type="SUPFAM" id="SSF48150">
    <property type="entry name" value="DNA-glycosylase"/>
    <property type="match status" value="1"/>
</dbReference>
<evidence type="ECO:0000313" key="2">
    <source>
        <dbReference type="Proteomes" id="UP000462621"/>
    </source>
</evidence>
<dbReference type="AlphaFoldDB" id="A0A7X4RVE3"/>
<protein>
    <recommendedName>
        <fullName evidence="3">Endonuclease III</fullName>
    </recommendedName>
</protein>